<feature type="domain" description="Trimeric autotransporter adhesin YadA-like stalk" evidence="14">
    <location>
        <begin position="1829"/>
        <end position="1870"/>
    </location>
</feature>
<gene>
    <name evidence="16" type="ORF">ASU2_11275</name>
</gene>
<feature type="domain" description="Trimeric autotransporter adhesin YadA-like stalk" evidence="14">
    <location>
        <begin position="3252"/>
        <end position="3292"/>
    </location>
</feature>
<dbReference type="Gene3D" id="1.20.5.170">
    <property type="match status" value="3"/>
</dbReference>
<feature type="coiled-coil region" evidence="11">
    <location>
        <begin position="3268"/>
        <end position="3295"/>
    </location>
</feature>
<keyword evidence="5" id="KW-1134">Transmembrane beta strand</keyword>
<evidence type="ECO:0000256" key="9">
    <source>
        <dbReference type="ARBA" id="ARBA00023136"/>
    </source>
</evidence>
<dbReference type="GO" id="GO:0015031">
    <property type="term" value="P:protein transport"/>
    <property type="evidence" value="ECO:0007669"/>
    <property type="project" value="UniProtKB-KW"/>
</dbReference>
<keyword evidence="11" id="KW-0175">Coiled coil</keyword>
<feature type="domain" description="Trimeric autotransporter adhesin YadA-like head" evidence="13">
    <location>
        <begin position="130"/>
        <end position="152"/>
    </location>
</feature>
<evidence type="ECO:0000256" key="11">
    <source>
        <dbReference type="SAM" id="Coils"/>
    </source>
</evidence>
<dbReference type="GO" id="GO:0009279">
    <property type="term" value="C:cell outer membrane"/>
    <property type="evidence" value="ECO:0007669"/>
    <property type="project" value="UniProtKB-SubCell"/>
</dbReference>
<feature type="domain" description="Trimeric autotransporter adhesin YadA-like stalk" evidence="14">
    <location>
        <begin position="1070"/>
        <end position="1108"/>
    </location>
</feature>
<dbReference type="Proteomes" id="UP000006303">
    <property type="component" value="Chromosome"/>
</dbReference>
<dbReference type="PATRIC" id="fig|696748.4.peg.2290"/>
<organism evidence="16 17">
    <name type="scientific">Actinobacillus suis H91-0380</name>
    <dbReference type="NCBI Taxonomy" id="696748"/>
    <lineage>
        <taxon>Bacteria</taxon>
        <taxon>Pseudomonadati</taxon>
        <taxon>Pseudomonadota</taxon>
        <taxon>Gammaproteobacteria</taxon>
        <taxon>Pasteurellales</taxon>
        <taxon>Pasteurellaceae</taxon>
        <taxon>Actinobacillus</taxon>
    </lineage>
</organism>
<feature type="domain" description="Trimeric autotransporter adhesin YadA-like head" evidence="13">
    <location>
        <begin position="253"/>
        <end position="278"/>
    </location>
</feature>
<keyword evidence="8" id="KW-0653">Protein transport</keyword>
<feature type="domain" description="Trimeric autotransporter adhesin YadA-like stalk" evidence="14">
    <location>
        <begin position="2580"/>
        <end position="2617"/>
    </location>
</feature>
<dbReference type="Gene3D" id="3.90.1780.10">
    <property type="entry name" value="Trimeric adhesin"/>
    <property type="match status" value="5"/>
</dbReference>
<dbReference type="OrthoDB" id="5672862at2"/>
<comment type="similarity">
    <text evidence="3">Belongs to the autotransporter-2 (AT-2) (TC 1.B.40) family.</text>
</comment>
<dbReference type="InterPro" id="IPR008635">
    <property type="entry name" value="Coiled_stalk_dom"/>
</dbReference>
<evidence type="ECO:0000256" key="5">
    <source>
        <dbReference type="ARBA" id="ARBA00022452"/>
    </source>
</evidence>
<dbReference type="InterPro" id="IPR011049">
    <property type="entry name" value="Serralysin-like_metalloprot_C"/>
</dbReference>
<feature type="domain" description="Trimeric autotransporter adhesin YadA-like head" evidence="13">
    <location>
        <begin position="392"/>
        <end position="418"/>
    </location>
</feature>
<dbReference type="InterPro" id="IPR045584">
    <property type="entry name" value="Pilin-like"/>
</dbReference>
<feature type="domain" description="Trimeric autotransporter adhesin YadA-like head" evidence="13">
    <location>
        <begin position="282"/>
        <end position="306"/>
    </location>
</feature>
<evidence type="ECO:0000313" key="16">
    <source>
        <dbReference type="EMBL" id="AFU20382.1"/>
    </source>
</evidence>
<protein>
    <submittedName>
        <fullName evidence="16">Autotransporter adhesin</fullName>
    </submittedName>
</protein>
<feature type="domain" description="Trimeric autotransporter adhesin YadA-like stalk" evidence="14">
    <location>
        <begin position="1454"/>
        <end position="1493"/>
    </location>
</feature>
<dbReference type="GO" id="GO:0009986">
    <property type="term" value="C:cell surface"/>
    <property type="evidence" value="ECO:0007669"/>
    <property type="project" value="UniProtKB-SubCell"/>
</dbReference>
<feature type="domain" description="Trimeric autotransporter adhesin YadA-like stalk" evidence="14">
    <location>
        <begin position="2458"/>
        <end position="2499"/>
    </location>
</feature>
<dbReference type="HOGENOM" id="CLU_226971_0_0_6"/>
<evidence type="ECO:0000256" key="6">
    <source>
        <dbReference type="ARBA" id="ARBA00022692"/>
    </source>
</evidence>
<dbReference type="KEGG" id="asi:ASU2_11275"/>
<comment type="subcellular location">
    <subcellularLocation>
        <location evidence="2">Cell outer membrane</location>
    </subcellularLocation>
    <subcellularLocation>
        <location evidence="1">Cell surface</location>
    </subcellularLocation>
</comment>
<evidence type="ECO:0000259" key="12">
    <source>
        <dbReference type="Pfam" id="PF03895"/>
    </source>
</evidence>
<dbReference type="Gene3D" id="6.20.50.100">
    <property type="match status" value="4"/>
</dbReference>
<evidence type="ECO:0000256" key="10">
    <source>
        <dbReference type="ARBA" id="ARBA00023237"/>
    </source>
</evidence>
<evidence type="ECO:0000256" key="1">
    <source>
        <dbReference type="ARBA" id="ARBA00004241"/>
    </source>
</evidence>
<dbReference type="Gene3D" id="2.150.10.10">
    <property type="entry name" value="Serralysin-like metalloprotease, C-terminal"/>
    <property type="match status" value="5"/>
</dbReference>
<reference evidence="16 17" key="1">
    <citation type="journal article" date="2012" name="J. Bacteriol.">
        <title>Complete Genome Sequence of Actinobacillus suis H91-0380, a Virulent Serotype O2 Strain.</title>
        <authorList>
            <person name="Macinnes J.I."/>
            <person name="Mackinnon J."/>
            <person name="Bujold A.R."/>
            <person name="Ziebell K."/>
            <person name="Kropinski A.M."/>
            <person name="Nash J.H."/>
        </authorList>
    </citation>
    <scope>NUCLEOTIDE SEQUENCE [LARGE SCALE GENOMIC DNA]</scope>
    <source>
        <strain evidence="16 17">H91-0380</strain>
    </source>
</reference>
<feature type="domain" description="Trimeric autotransporter adhesin YadA-like stalk" evidence="14">
    <location>
        <begin position="2153"/>
        <end position="2187"/>
    </location>
</feature>
<feature type="domain" description="Trimeric autotransporter adhesin YadA-like stalk" evidence="14">
    <location>
        <begin position="1260"/>
        <end position="1295"/>
    </location>
</feature>
<keyword evidence="6" id="KW-0812">Transmembrane</keyword>
<accession>K0G0C9</accession>
<dbReference type="InterPro" id="IPR005594">
    <property type="entry name" value="YadA_C"/>
</dbReference>
<evidence type="ECO:0000256" key="7">
    <source>
        <dbReference type="ARBA" id="ARBA00022729"/>
    </source>
</evidence>
<feature type="domain" description="Trimeric autotransporter adhesin YadA-like C-terminal membrane anchor" evidence="12">
    <location>
        <begin position="3312"/>
        <end position="3370"/>
    </location>
</feature>
<feature type="domain" description="Trimeric autotransporter adhesin YadA-like head" evidence="13">
    <location>
        <begin position="479"/>
        <end position="501"/>
    </location>
</feature>
<evidence type="ECO:0000256" key="2">
    <source>
        <dbReference type="ARBA" id="ARBA00004442"/>
    </source>
</evidence>
<feature type="domain" description="Trimeric autotransporter adhesin YadA-like head" evidence="13">
    <location>
        <begin position="98"/>
        <end position="124"/>
    </location>
</feature>
<evidence type="ECO:0000259" key="14">
    <source>
        <dbReference type="Pfam" id="PF05662"/>
    </source>
</evidence>
<feature type="domain" description="Trimeric autotransporter adhesin YadA-like stalk" evidence="14">
    <location>
        <begin position="1951"/>
        <end position="1990"/>
    </location>
</feature>
<feature type="domain" description="Trimeric autotransporter adhesin YadA-like stalk" evidence="14">
    <location>
        <begin position="1650"/>
        <end position="1686"/>
    </location>
</feature>
<dbReference type="eggNOG" id="COG5295">
    <property type="taxonomic scope" value="Bacteria"/>
</dbReference>
<dbReference type="Gene3D" id="2.20.70.140">
    <property type="match status" value="8"/>
</dbReference>
<feature type="domain" description="Trimeric autotransporter adhesin YadA-like head" evidence="13">
    <location>
        <begin position="507"/>
        <end position="529"/>
    </location>
</feature>
<dbReference type="InterPro" id="IPR037174">
    <property type="entry name" value="Trimeric_adhesin"/>
</dbReference>
<dbReference type="Pfam" id="PF05658">
    <property type="entry name" value="YadA_head"/>
    <property type="match status" value="10"/>
</dbReference>
<feature type="domain" description="Trimeric autotransporter adhesin YadA-like stalk" evidence="14">
    <location>
        <begin position="569"/>
        <end position="607"/>
    </location>
</feature>
<dbReference type="Pfam" id="PF03895">
    <property type="entry name" value="YadA_anchor"/>
    <property type="match status" value="1"/>
</dbReference>
<feature type="domain" description="Trimeric autotransporter adhesin YadA-like stalk" evidence="14">
    <location>
        <begin position="3105"/>
        <end position="3142"/>
    </location>
</feature>
<dbReference type="InterPro" id="IPR024973">
    <property type="entry name" value="ESPR"/>
</dbReference>
<feature type="domain" description="ESPR" evidence="15">
    <location>
        <begin position="1"/>
        <end position="48"/>
    </location>
</feature>
<evidence type="ECO:0000313" key="17">
    <source>
        <dbReference type="Proteomes" id="UP000006303"/>
    </source>
</evidence>
<dbReference type="SUPFAM" id="SSF101967">
    <property type="entry name" value="Adhesin YadA, collagen-binding domain"/>
    <property type="match status" value="7"/>
</dbReference>
<dbReference type="RefSeq" id="WP_015674529.1">
    <property type="nucleotide sequence ID" value="NC_018690.1"/>
</dbReference>
<dbReference type="Gene3D" id="3.30.1300.30">
    <property type="entry name" value="GSPII I/J protein-like"/>
    <property type="match status" value="1"/>
</dbReference>
<keyword evidence="4" id="KW-0813">Transport</keyword>
<proteinExistence type="inferred from homology"/>
<feature type="domain" description="Trimeric autotransporter adhesin YadA-like head" evidence="13">
    <location>
        <begin position="336"/>
        <end position="362"/>
    </location>
</feature>
<dbReference type="EMBL" id="CP003875">
    <property type="protein sequence ID" value="AFU20382.1"/>
    <property type="molecule type" value="Genomic_DNA"/>
</dbReference>
<dbReference type="SUPFAM" id="SSF54523">
    <property type="entry name" value="Pili subunits"/>
    <property type="match status" value="1"/>
</dbReference>
<keyword evidence="9" id="KW-0472">Membrane</keyword>
<dbReference type="Pfam" id="PF05662">
    <property type="entry name" value="YadA_stalk"/>
    <property type="match status" value="14"/>
</dbReference>
<feature type="domain" description="Trimeric autotransporter adhesin YadA-like head" evidence="13">
    <location>
        <begin position="447"/>
        <end position="468"/>
    </location>
</feature>
<dbReference type="InterPro" id="IPR008640">
    <property type="entry name" value="Adhesin_Head_dom"/>
</dbReference>
<keyword evidence="10" id="KW-0998">Cell outer membrane</keyword>
<dbReference type="CDD" id="cd12820">
    <property type="entry name" value="LbR_YadA-like"/>
    <property type="match status" value="3"/>
</dbReference>
<feature type="domain" description="Trimeric autotransporter adhesin YadA-like stalk" evidence="14">
    <location>
        <begin position="2832"/>
        <end position="2870"/>
    </location>
</feature>
<sequence length="3370" mass="341111">MNKIFKVIWNHATQSFVVVSELTKAKGMSASVTDERGSPTASILNLGTVAFGAVVLGGTLVAHDAHAVYSAGEGQATGQNAIAIGIGSTYYSSYIAEASGASSIAIGEGAKAQHINSTSIGQGSKAVACGSMALGLSSLANGSDSIAIGSYANAVLDQAVAIGSGTLAACQSTAVGNNVKAVGSSSVAIGGDDLDETSKLNLDGSFSSTINGGSVNAEFKKISGRDLVDLSQPYVNTWGDTRYRTQYVATNSSGSASVAIGVQAVSSGHLSTAIGTGARTAGLAATALGVTAKASGDGSFAGGPNAEALGVQSIAFGADSTADGEDATAVGGKARATGDYANALGTTANASANFSTAVGYNSVATGKSSNALGTESLAVQAYSNAIGYDAQARGLSSTAVGKDAIAYGAGDLAIGKGAHASSTNLMNAAENNLPKISDVQNETFGPATSIGAFANATGRNTIAFGNNAFVFNTNKDLLGAIAIGGNTVASENYAISLGYKSSVDKADAIAIGRNASATIEDAIALGAEATTSAAVPTNSANVNGLTYSGFEGSQPTSVVSVGSVTQKRQIQNVAAGQISATSTDAINGSQLYATQQVLSNTANTVKTILGGNSQLANTGRITMSDIGNTGKTTVHDAIAAVKENVAAGKNTQVTQVSAPNGSTTYTVDAWNTTVTNGSKEVSVTSKTDNTNKVLAYTVDLSTSAKNNITTANATANTANATANTANTTANTANATANTANTTANTANATANTANTTANTANTTANTANTTANTANATANTANTTANKANTTANTALEEVKKGWNITTKANGGSVTGNSTEQVSMGELVTFEAGSNINLTQKGANITIATSDKPTFNTVTTQNFNVQNGGTVDMGGNVVSNVGTAQKGTDAVNYDLLNKTVKAASSSVVAGTNANVQSKASADGTVYTVNAYNTTVSNATDTVTVTPTFNAQTNTTNYAIDLSAQTKQNITTANTTAHNANATANAANATVNKGWNITTAKSGTGNVVNNTDANVKMGDKVIITAGDNVNISQNGKNITIATSNKPTFSNVTTKDLNVQAGGTVNMGGNAITNVANGTKPTDAVNLQQLNASKVAVLAGLNTGVTSKPNATTGGTDYVVNSWNTTAQAAANGNVTVTSKVDSAKNTIDYTIDLTKETKDTITNANVTAHNANTTANLANTTANTANATVNKGWNLTANNDTNKANIQMGDTVDFSQGDNIVVTREGKSIKIATSLTPTFTDMTTTNLSVKNGGNVDMGGNKVQNVANGTNANDAVNLQQLNASRTFVEAGTHANVTSAVGTDGSTTYTVNAWNTTAKGSSDIKVTNVTDATGRTIDYTIDLSDSAKNNITTANNTANAANATVNKGWNITTAKTGTGNAENISDTNVQMGGKVIITAGDNVNVSQNGSNITIATSKTPTFTSVTAGNTQITNEGLTIQNGPSITNNGVNAGNKAITNVANGTNANDAVNLQQLNASKVAVLAGLNTAVTATANMTTGGTDYKVDAWNTTAQGATDISVTETVDVNTKAIKYSIDLSQSAKSNITTANTTAHNANATANTANATVNKGWNLTANKADANKANIQMGDTVDFSQGDNIVITQDGKGIKIATSLTPTFTDVTVGDDTKLTNDGLTIKNGPSITNKGIDAASKPITNVAKGVNGTDAVNLDQLNEVKAATTTTVTSKDNSISVTESLTNGREYDLSIAKSDLVTNLDGTTANKNAGNTFVTGDNLVNVLNNTSFNVTSGSVDSGKVTGTKAEQVKAGETVTFKAGNNLVLAQDGQNFTYSLSNTLDLTDKGSIKLGNTTLADNNVSVGNVSVTDKGINAANTTISNVKDGKVEAGSKEAVNGGQLFNATTNLTNAGLNFVGNNVSGVIHKNLSDTLAIVGELDNTAAASAKNVRVDTENGKLVIKLSENPTFTTVTTGNTILDDKGLTIKNGPSITNNGIDAGNKQITNVAKAVNGTDAVNLDQLNTTVKAASSSVIAGSNANVTSKTDANGTVYTVNAFNTTASAGSDAVTVNGTFDPATNSTNYAVDLSEKMKKTIADTSTTVNKGWNITTSKSAGEAKDISVSNVKMGDTVTIDAGKNINITQNGATISIATSDKPTFTTATVGNTSLNGDDIKLGNTTINGNGLTINNGPSITNEGIDAANKPITNVANGVNGTDAVNLNQLNETKAALITTVTSDDKSITVKENLTNGRIYDISVAQAEVVTNPNGTTANNKAGNTFVTGDNLVNVLNNTSFNVTSGSVDSGKVSGTTAEQVKAGETVTFKAGNNLVLAQDGQNFTYSLSNTLDLTDKGSIKLGNTTITDNNVTVGGVSVTDKGINAANNTISNVKDGEVSATSKDAVNGSQLYTTNQNVTNVTNTVNKGWNITTSASNGSAEGTSLTNVKMGDTVTIDAGKNINITQTAGKISIATSDNPTFSNVTVGDTKINNDGVTINNGPSVTKNGIDAANTTISNVKDGKVEAGSKEAVNGGQLFNATTNLTNAGLNFVGNNASGVIHKNLTDTLSIVGELATDAAASAKNVRVDTENDKLVIKISENPTFTTVTTGNTTLNDKGLTIKDGPSITNNGIDAGNKQITNVAEGKKGTDAVNLDQLNRTTAAAKTELANSNTTTVTREKGADGQDIYKVEVNKGDVTVNNDGTVSTPDSSDSFATVTDVVNALNNVSWTIQGNGVDEDKVTAGNQVNFVNGAGTTAEVSSDGTKTDVTFNVNKSGLTANNGKVTANQSGDAFATAEDVAKAITDSELTSTVVSGNSNLVVTNTTTGNNTEFKVTLSNNLTLTDKGSVKIGNTTLNNDGLTVGNTSVTADGVKVGNVTINNDGIDAGGNKITNVANGTNATDAVNVSQLDAKTAAAKTELANGNTTTVTPKTGDNGQTIYTVEVNKAPVTINSTTGVAETSAAGDKANNSFATVGDVVNALNNVSWTIQGNGADKDKVTAGNQVNFVNGNGTTAQVTANGAGTQTNVTFNVNTTTATITDGKAKVANGDAYLNATTVADLVNNTSWSIDAGTVAGSNGRSDYVANSNSSISAGEQVNYQAGQNIVIGGEGKNVVIATNPNASFDSVAVKNQVTVGDTTINNEGVSINRGPSMTKSGIDAAGTKIANLQDGLVSADSTEAVNGSQLYTTNQNVTNLTNEVAKGWNIEALTVEGSTGSVTTTGKSNVAMGNTVAVRAGNNINLAKKGNEIAIATSDKPTFNTVSTNNVVLKDDNGKDVANINAVTGEDGVSEVSIAGNNVTQADGSVSNASRITNVAAGKKDNDAVNVAQLKGAVNNINNSINAVNNKVDKVDRNLRAGIAGAMAAGNLYHVTIPGKSMVAAGVGTYKGQSAVAVGYSRLSDNGKIGVKFSVNTNTRGDSGAAASVGYQW</sequence>
<evidence type="ECO:0000259" key="15">
    <source>
        <dbReference type="Pfam" id="PF13018"/>
    </source>
</evidence>
<feature type="domain" description="Trimeric autotransporter adhesin YadA-like head" evidence="13">
    <location>
        <begin position="308"/>
        <end position="334"/>
    </location>
</feature>
<dbReference type="Pfam" id="PF13018">
    <property type="entry name" value="ESPR"/>
    <property type="match status" value="1"/>
</dbReference>
<evidence type="ECO:0000256" key="3">
    <source>
        <dbReference type="ARBA" id="ARBA00005848"/>
    </source>
</evidence>
<feature type="domain" description="Trimeric autotransporter adhesin YadA-like stalk" evidence="14">
    <location>
        <begin position="2332"/>
        <end position="2369"/>
    </location>
</feature>
<keyword evidence="7" id="KW-0732">Signal</keyword>
<evidence type="ECO:0000256" key="8">
    <source>
        <dbReference type="ARBA" id="ARBA00022927"/>
    </source>
</evidence>
<evidence type="ECO:0000259" key="13">
    <source>
        <dbReference type="Pfam" id="PF05658"/>
    </source>
</evidence>
<name>K0G0C9_ACTSU</name>
<evidence type="ECO:0000256" key="4">
    <source>
        <dbReference type="ARBA" id="ARBA00022448"/>
    </source>
</evidence>